<organism evidence="2 3">
    <name type="scientific">Mycobacterium phage Wamburgrxpress</name>
    <dbReference type="NCBI Taxonomy" id="2315617"/>
    <lineage>
        <taxon>Viruses</taxon>
        <taxon>Duplodnaviria</taxon>
        <taxon>Heunggongvirae</taxon>
        <taxon>Uroviricota</taxon>
        <taxon>Caudoviricetes</taxon>
        <taxon>Vilmaviridae</taxon>
        <taxon>Lclasvirinae</taxon>
        <taxon>Bronvirus</taxon>
        <taxon>Bronvirus joedirt</taxon>
        <taxon>Mycobacterium virus JoeDirt</taxon>
    </lineage>
</organism>
<protein>
    <submittedName>
        <fullName evidence="2">Uncharacterized protein</fullName>
    </submittedName>
</protein>
<evidence type="ECO:0000313" key="2">
    <source>
        <dbReference type="EMBL" id="AYD82207.1"/>
    </source>
</evidence>
<accession>A0A386KAX0</accession>
<evidence type="ECO:0000313" key="3">
    <source>
        <dbReference type="Proteomes" id="UP000267267"/>
    </source>
</evidence>
<name>A0A386KAX0_9CAUD</name>
<feature type="compositionally biased region" description="Low complexity" evidence="1">
    <location>
        <begin position="115"/>
        <end position="131"/>
    </location>
</feature>
<sequence>MLVYDEKFPLLDEKFKGDEVVLQAARGGKVDKHFRRNYALAKHLADRGLVKKIFVRVGVNKDPWVHTVTAATSALSGRPLHWAAAFVVDAEVKDIGSDKLEQILTALDELGVEPAPKAPVKAPAPAQAKPAPKQESKSEEKDGKDGE</sequence>
<dbReference type="EMBL" id="MH744425">
    <property type="protein sequence ID" value="AYD82207.1"/>
    <property type="molecule type" value="Genomic_DNA"/>
</dbReference>
<gene>
    <name evidence="2" type="primary">27</name>
    <name evidence="2" type="ORF">SEA_WAMBURGRXPRESS_27</name>
</gene>
<dbReference type="Proteomes" id="UP000267267">
    <property type="component" value="Segment"/>
</dbReference>
<reference evidence="2 3" key="1">
    <citation type="submission" date="2018-08" db="EMBL/GenBank/DDBJ databases">
        <authorList>
            <person name="Hellinger R.D."/>
            <person name="Sparks H.E."/>
            <person name="Pedulla M.L."/>
            <person name="Garlena R.A."/>
            <person name="Russell D.A."/>
            <person name="Pope W.H."/>
            <person name="Jacobs-Sera D."/>
            <person name="Hatfull G.F."/>
        </authorList>
    </citation>
    <scope>NUCLEOTIDE SEQUENCE [LARGE SCALE GENOMIC DNA]</scope>
</reference>
<feature type="compositionally biased region" description="Basic and acidic residues" evidence="1">
    <location>
        <begin position="132"/>
        <end position="147"/>
    </location>
</feature>
<feature type="region of interest" description="Disordered" evidence="1">
    <location>
        <begin position="115"/>
        <end position="147"/>
    </location>
</feature>
<proteinExistence type="predicted"/>
<evidence type="ECO:0000256" key="1">
    <source>
        <dbReference type="SAM" id="MobiDB-lite"/>
    </source>
</evidence>